<feature type="chain" id="PRO_5014836611" evidence="1">
    <location>
        <begin position="21"/>
        <end position="86"/>
    </location>
</feature>
<dbReference type="RefSeq" id="WP_024332151.1">
    <property type="nucleotide sequence ID" value="NZ_JAWHKF010000009.1"/>
</dbReference>
<evidence type="ECO:0000313" key="3">
    <source>
        <dbReference type="Proteomes" id="UP000235122"/>
    </source>
</evidence>
<keyword evidence="1" id="KW-0732">Signal</keyword>
<dbReference type="Proteomes" id="UP000235122">
    <property type="component" value="Unassembled WGS sequence"/>
</dbReference>
<reference evidence="2 3" key="1">
    <citation type="submission" date="2017-12" db="EMBL/GenBank/DDBJ databases">
        <title>Phylogenetic diversity of female urinary microbiome.</title>
        <authorList>
            <person name="Thomas-White K."/>
            <person name="Wolfe A.J."/>
        </authorList>
    </citation>
    <scope>NUCLEOTIDE SEQUENCE [LARGE SCALE GENOMIC DNA]</scope>
    <source>
        <strain evidence="2 3">UMB0402</strain>
    </source>
</reference>
<dbReference type="STRING" id="33007.HMPREF3198_02060"/>
<keyword evidence="3" id="KW-1185">Reference proteome</keyword>
<proteinExistence type="predicted"/>
<dbReference type="GeneID" id="35866489"/>
<name>A0A2I1IQU5_9ACTO</name>
<evidence type="ECO:0000256" key="1">
    <source>
        <dbReference type="SAM" id="SignalP"/>
    </source>
</evidence>
<feature type="signal peptide" evidence="1">
    <location>
        <begin position="1"/>
        <end position="20"/>
    </location>
</feature>
<sequence length="86" mass="9594">MKTRQGIALMLKGATMATHAAPVPHTIGAPVRLSTDQIRRMRDALVTQYGSREQLLDLDKQLGLKWAQRVALEKLEDLDYLEGVGH</sequence>
<evidence type="ECO:0000313" key="2">
    <source>
        <dbReference type="EMBL" id="PKY73494.1"/>
    </source>
</evidence>
<protein>
    <submittedName>
        <fullName evidence="2">Uncharacterized protein</fullName>
    </submittedName>
</protein>
<comment type="caution">
    <text evidence="2">The sequence shown here is derived from an EMBL/GenBank/DDBJ whole genome shotgun (WGS) entry which is preliminary data.</text>
</comment>
<gene>
    <name evidence="2" type="ORF">CYJ19_02610</name>
</gene>
<organism evidence="2 3">
    <name type="scientific">Winkia neuii</name>
    <dbReference type="NCBI Taxonomy" id="33007"/>
    <lineage>
        <taxon>Bacteria</taxon>
        <taxon>Bacillati</taxon>
        <taxon>Actinomycetota</taxon>
        <taxon>Actinomycetes</taxon>
        <taxon>Actinomycetales</taxon>
        <taxon>Actinomycetaceae</taxon>
        <taxon>Winkia</taxon>
    </lineage>
</organism>
<dbReference type="AlphaFoldDB" id="A0A2I1IQU5"/>
<accession>A0A2I1IQU5</accession>
<dbReference type="EMBL" id="PKKO01000001">
    <property type="protein sequence ID" value="PKY73494.1"/>
    <property type="molecule type" value="Genomic_DNA"/>
</dbReference>